<sequence>MRPQHQFAFRSAGTTLRSSVLAKRTPNASVMMVNSKMPSSNAFIPNVRRLNLAPRFTMLLQNVPALLQMFPTYLTSSAAEFIESETVHSQGIDLAMRPHRQCIRFIVDTRVLLLQPILVRHGAPLHIPIAPRLSRAPRVPRLRKVPRQQDSQRYTLSTALSTARTA</sequence>
<dbReference type="AlphaFoldDB" id="A0A5M8PHP3"/>
<accession>A0A5M8PHP3</accession>
<feature type="region of interest" description="Disordered" evidence="1">
    <location>
        <begin position="143"/>
        <end position="166"/>
    </location>
</feature>
<evidence type="ECO:0000313" key="3">
    <source>
        <dbReference type="Proteomes" id="UP000324767"/>
    </source>
</evidence>
<evidence type="ECO:0000256" key="1">
    <source>
        <dbReference type="SAM" id="MobiDB-lite"/>
    </source>
</evidence>
<comment type="caution">
    <text evidence="2">The sequence shown here is derived from an EMBL/GenBank/DDBJ whole genome shotgun (WGS) entry which is preliminary data.</text>
</comment>
<reference evidence="2 3" key="1">
    <citation type="submission" date="2019-09" db="EMBL/GenBank/DDBJ databases">
        <title>The hologenome of the rock-dwelling lichen Lasallia pustulata.</title>
        <authorList>
            <person name="Greshake Tzovaras B."/>
            <person name="Segers F."/>
            <person name="Bicker A."/>
            <person name="Dal Grande F."/>
            <person name="Otte J."/>
            <person name="Hankeln T."/>
            <person name="Schmitt I."/>
            <person name="Ebersberger I."/>
        </authorList>
    </citation>
    <scope>NUCLEOTIDE SEQUENCE [LARGE SCALE GENOMIC DNA]</scope>
    <source>
        <strain evidence="2">A1-1</strain>
    </source>
</reference>
<feature type="compositionally biased region" description="Low complexity" evidence="1">
    <location>
        <begin position="155"/>
        <end position="166"/>
    </location>
</feature>
<dbReference type="Proteomes" id="UP000324767">
    <property type="component" value="Unassembled WGS sequence"/>
</dbReference>
<evidence type="ECO:0000313" key="2">
    <source>
        <dbReference type="EMBL" id="KAA6408152.1"/>
    </source>
</evidence>
<name>A0A5M8PHP3_9LECA</name>
<dbReference type="EMBL" id="VXIT01000014">
    <property type="protein sequence ID" value="KAA6408152.1"/>
    <property type="molecule type" value="Genomic_DNA"/>
</dbReference>
<protein>
    <submittedName>
        <fullName evidence="2">Uncharacterized protein</fullName>
    </submittedName>
</protein>
<gene>
    <name evidence="2" type="ORF">FRX48_07894</name>
</gene>
<organism evidence="2 3">
    <name type="scientific">Lasallia pustulata</name>
    <dbReference type="NCBI Taxonomy" id="136370"/>
    <lineage>
        <taxon>Eukaryota</taxon>
        <taxon>Fungi</taxon>
        <taxon>Dikarya</taxon>
        <taxon>Ascomycota</taxon>
        <taxon>Pezizomycotina</taxon>
        <taxon>Lecanoromycetes</taxon>
        <taxon>OSLEUM clade</taxon>
        <taxon>Umbilicariomycetidae</taxon>
        <taxon>Umbilicariales</taxon>
        <taxon>Umbilicariaceae</taxon>
        <taxon>Lasallia</taxon>
    </lineage>
</organism>
<proteinExistence type="predicted"/>